<evidence type="ECO:0000256" key="7">
    <source>
        <dbReference type="PROSITE-ProRule" id="PRU01373"/>
    </source>
</evidence>
<dbReference type="PANTHER" id="PTHR30582:SF2">
    <property type="entry name" value="L,D-TRANSPEPTIDASE YCIB-RELATED"/>
    <property type="match status" value="1"/>
</dbReference>
<sequence length="210" mass="23556">MFTRWLVAFTLGVLALTPSLAQGPNGYSVEIDLQEQVAYLLDGDEVVLTSPISSGRQGHHTKRGTFKVIQKERQHRSNLYGKIVDSRGRTIVADADSDMPVPRGAKFVAAPMPYFIRFNGAEGMHAGYLPGYPASHGCVRLPERNAIAFFNALEIGSPVTVFGSTPSRGRSRQQPGDYRRGQQRLQYEDEEIIDPYYDERFAEPPPIRWR</sequence>
<feature type="signal peptide" evidence="9">
    <location>
        <begin position="1"/>
        <end position="21"/>
    </location>
</feature>
<dbReference type="Gene3D" id="2.40.440.10">
    <property type="entry name" value="L,D-transpeptidase catalytic domain-like"/>
    <property type="match status" value="1"/>
</dbReference>
<evidence type="ECO:0000313" key="11">
    <source>
        <dbReference type="EMBL" id="CAA9235147.1"/>
    </source>
</evidence>
<name>A0A6J4HWW2_9BACT</name>
<dbReference type="GO" id="GO:0016740">
    <property type="term" value="F:transferase activity"/>
    <property type="evidence" value="ECO:0007669"/>
    <property type="project" value="UniProtKB-KW"/>
</dbReference>
<dbReference type="PROSITE" id="PS52029">
    <property type="entry name" value="LD_TPASE"/>
    <property type="match status" value="1"/>
</dbReference>
<reference evidence="11" key="1">
    <citation type="submission" date="2020-02" db="EMBL/GenBank/DDBJ databases">
        <authorList>
            <person name="Meier V. D."/>
        </authorList>
    </citation>
    <scope>NUCLEOTIDE SEQUENCE</scope>
    <source>
        <strain evidence="11">AVDCRST_MAG42</strain>
    </source>
</reference>
<evidence type="ECO:0000256" key="9">
    <source>
        <dbReference type="SAM" id="SignalP"/>
    </source>
</evidence>
<evidence type="ECO:0000259" key="10">
    <source>
        <dbReference type="PROSITE" id="PS52029"/>
    </source>
</evidence>
<dbReference type="SUPFAM" id="SSF141523">
    <property type="entry name" value="L,D-transpeptidase catalytic domain-like"/>
    <property type="match status" value="1"/>
</dbReference>
<evidence type="ECO:0000256" key="3">
    <source>
        <dbReference type="ARBA" id="ARBA00022679"/>
    </source>
</evidence>
<evidence type="ECO:0000256" key="1">
    <source>
        <dbReference type="ARBA" id="ARBA00004752"/>
    </source>
</evidence>
<keyword evidence="9" id="KW-0732">Signal</keyword>
<dbReference type="GO" id="GO:0071972">
    <property type="term" value="F:peptidoglycan L,D-transpeptidase activity"/>
    <property type="evidence" value="ECO:0007669"/>
    <property type="project" value="TreeGrafter"/>
</dbReference>
<feature type="chain" id="PRO_5026945925" description="L,D-TPase catalytic domain-containing protein" evidence="9">
    <location>
        <begin position="22"/>
        <end position="210"/>
    </location>
</feature>
<dbReference type="GO" id="GO:0005576">
    <property type="term" value="C:extracellular region"/>
    <property type="evidence" value="ECO:0007669"/>
    <property type="project" value="TreeGrafter"/>
</dbReference>
<proteinExistence type="inferred from homology"/>
<keyword evidence="6 7" id="KW-0961">Cell wall biogenesis/degradation</keyword>
<feature type="domain" description="L,D-TPase catalytic" evidence="10">
    <location>
        <begin position="27"/>
        <end position="162"/>
    </location>
</feature>
<dbReference type="AlphaFoldDB" id="A0A6J4HWW2"/>
<keyword evidence="5 7" id="KW-0573">Peptidoglycan synthesis</keyword>
<gene>
    <name evidence="11" type="ORF">AVDCRST_MAG42-1782</name>
</gene>
<dbReference type="GO" id="GO:0018104">
    <property type="term" value="P:peptidoglycan-protein cross-linking"/>
    <property type="evidence" value="ECO:0007669"/>
    <property type="project" value="TreeGrafter"/>
</dbReference>
<dbReference type="Pfam" id="PF03734">
    <property type="entry name" value="YkuD"/>
    <property type="match status" value="1"/>
</dbReference>
<dbReference type="GO" id="GO:0071555">
    <property type="term" value="P:cell wall organization"/>
    <property type="evidence" value="ECO:0007669"/>
    <property type="project" value="UniProtKB-UniRule"/>
</dbReference>
<keyword evidence="3" id="KW-0808">Transferase</keyword>
<evidence type="ECO:0000256" key="6">
    <source>
        <dbReference type="ARBA" id="ARBA00023316"/>
    </source>
</evidence>
<evidence type="ECO:0000256" key="4">
    <source>
        <dbReference type="ARBA" id="ARBA00022960"/>
    </source>
</evidence>
<comment type="similarity">
    <text evidence="2">Belongs to the YkuD family.</text>
</comment>
<dbReference type="CDD" id="cd16913">
    <property type="entry name" value="YkuD_like"/>
    <property type="match status" value="1"/>
</dbReference>
<feature type="region of interest" description="Disordered" evidence="8">
    <location>
        <begin position="164"/>
        <end position="184"/>
    </location>
</feature>
<feature type="active site" description="Proton donor/acceptor" evidence="7">
    <location>
        <position position="125"/>
    </location>
</feature>
<evidence type="ECO:0000256" key="5">
    <source>
        <dbReference type="ARBA" id="ARBA00022984"/>
    </source>
</evidence>
<dbReference type="InterPro" id="IPR005490">
    <property type="entry name" value="LD_TPept_cat_dom"/>
</dbReference>
<dbReference type="InterPro" id="IPR038063">
    <property type="entry name" value="Transpep_catalytic_dom"/>
</dbReference>
<dbReference type="EMBL" id="CADCTA010000057">
    <property type="protein sequence ID" value="CAA9235147.1"/>
    <property type="molecule type" value="Genomic_DNA"/>
</dbReference>
<keyword evidence="4 7" id="KW-0133">Cell shape</keyword>
<dbReference type="GO" id="GO:0008360">
    <property type="term" value="P:regulation of cell shape"/>
    <property type="evidence" value="ECO:0007669"/>
    <property type="project" value="UniProtKB-UniRule"/>
</dbReference>
<protein>
    <recommendedName>
        <fullName evidence="10">L,D-TPase catalytic domain-containing protein</fullName>
    </recommendedName>
</protein>
<dbReference type="PANTHER" id="PTHR30582">
    <property type="entry name" value="L,D-TRANSPEPTIDASE"/>
    <property type="match status" value="1"/>
</dbReference>
<accession>A0A6J4HWW2</accession>
<feature type="compositionally biased region" description="Polar residues" evidence="8">
    <location>
        <begin position="164"/>
        <end position="174"/>
    </location>
</feature>
<comment type="pathway">
    <text evidence="1 7">Cell wall biogenesis; peptidoglycan biosynthesis.</text>
</comment>
<feature type="active site" description="Nucleophile" evidence="7">
    <location>
        <position position="138"/>
    </location>
</feature>
<organism evidence="11">
    <name type="scientific">uncultured Chthoniobacterales bacterium</name>
    <dbReference type="NCBI Taxonomy" id="1836801"/>
    <lineage>
        <taxon>Bacteria</taxon>
        <taxon>Pseudomonadati</taxon>
        <taxon>Verrucomicrobiota</taxon>
        <taxon>Spartobacteria</taxon>
        <taxon>Chthoniobacterales</taxon>
        <taxon>environmental samples</taxon>
    </lineage>
</organism>
<dbReference type="UniPathway" id="UPA00219"/>
<evidence type="ECO:0000256" key="2">
    <source>
        <dbReference type="ARBA" id="ARBA00005992"/>
    </source>
</evidence>
<dbReference type="InterPro" id="IPR050979">
    <property type="entry name" value="LD-transpeptidase"/>
</dbReference>
<evidence type="ECO:0000256" key="8">
    <source>
        <dbReference type="SAM" id="MobiDB-lite"/>
    </source>
</evidence>